<name>A0A6A0AET2_HAELA</name>
<dbReference type="AlphaFoldDB" id="A0A6A0AET2"/>
<keyword evidence="3" id="KW-1185">Reference proteome</keyword>
<feature type="compositionally biased region" description="Polar residues" evidence="1">
    <location>
        <begin position="1"/>
        <end position="13"/>
    </location>
</feature>
<evidence type="ECO:0000313" key="3">
    <source>
        <dbReference type="Proteomes" id="UP000485058"/>
    </source>
</evidence>
<protein>
    <submittedName>
        <fullName evidence="2">Uncharacterized protein</fullName>
    </submittedName>
</protein>
<sequence length="62" mass="6452">MSSAPAGSAQPTATPVRPSLGSRQSRSGERVEDRVAEAAPSVQQSEAIPSPGLDVLNKQEHQ</sequence>
<feature type="region of interest" description="Disordered" evidence="1">
    <location>
        <begin position="1"/>
        <end position="62"/>
    </location>
</feature>
<gene>
    <name evidence="2" type="ORF">HaLaN_30222</name>
</gene>
<dbReference type="EMBL" id="BLLF01005461">
    <property type="protein sequence ID" value="GFH31226.1"/>
    <property type="molecule type" value="Genomic_DNA"/>
</dbReference>
<proteinExistence type="predicted"/>
<reference evidence="2 3" key="1">
    <citation type="submission" date="2020-02" db="EMBL/GenBank/DDBJ databases">
        <title>Draft genome sequence of Haematococcus lacustris strain NIES-144.</title>
        <authorList>
            <person name="Morimoto D."/>
            <person name="Nakagawa S."/>
            <person name="Yoshida T."/>
            <person name="Sawayama S."/>
        </authorList>
    </citation>
    <scope>NUCLEOTIDE SEQUENCE [LARGE SCALE GENOMIC DNA]</scope>
    <source>
        <strain evidence="2 3">NIES-144</strain>
    </source>
</reference>
<accession>A0A6A0AET2</accession>
<evidence type="ECO:0000313" key="2">
    <source>
        <dbReference type="EMBL" id="GFH31226.1"/>
    </source>
</evidence>
<feature type="compositionally biased region" description="Basic and acidic residues" evidence="1">
    <location>
        <begin position="26"/>
        <end position="36"/>
    </location>
</feature>
<feature type="non-terminal residue" evidence="2">
    <location>
        <position position="62"/>
    </location>
</feature>
<evidence type="ECO:0000256" key="1">
    <source>
        <dbReference type="SAM" id="MobiDB-lite"/>
    </source>
</evidence>
<comment type="caution">
    <text evidence="2">The sequence shown here is derived from an EMBL/GenBank/DDBJ whole genome shotgun (WGS) entry which is preliminary data.</text>
</comment>
<dbReference type="Proteomes" id="UP000485058">
    <property type="component" value="Unassembled WGS sequence"/>
</dbReference>
<organism evidence="2 3">
    <name type="scientific">Haematococcus lacustris</name>
    <name type="common">Green alga</name>
    <name type="synonym">Haematococcus pluvialis</name>
    <dbReference type="NCBI Taxonomy" id="44745"/>
    <lineage>
        <taxon>Eukaryota</taxon>
        <taxon>Viridiplantae</taxon>
        <taxon>Chlorophyta</taxon>
        <taxon>core chlorophytes</taxon>
        <taxon>Chlorophyceae</taxon>
        <taxon>CS clade</taxon>
        <taxon>Chlamydomonadales</taxon>
        <taxon>Haematococcaceae</taxon>
        <taxon>Haematococcus</taxon>
    </lineage>
</organism>